<organism evidence="2 3">
    <name type="scientific">Actinobacillus porcinus</name>
    <dbReference type="NCBI Taxonomy" id="51048"/>
    <lineage>
        <taxon>Bacteria</taxon>
        <taxon>Pseudomonadati</taxon>
        <taxon>Pseudomonadota</taxon>
        <taxon>Gammaproteobacteria</taxon>
        <taxon>Pasteurellales</taxon>
        <taxon>Pasteurellaceae</taxon>
        <taxon>Actinobacillus</taxon>
    </lineage>
</organism>
<dbReference type="RefSeq" id="WP_135709479.1">
    <property type="nucleotide sequence ID" value="NZ_CABFKI010000003.1"/>
</dbReference>
<evidence type="ECO:0000313" key="3">
    <source>
        <dbReference type="Proteomes" id="UP000308167"/>
    </source>
</evidence>
<feature type="transmembrane region" description="Helical" evidence="1">
    <location>
        <begin position="144"/>
        <end position="166"/>
    </location>
</feature>
<keyword evidence="3" id="KW-1185">Reference proteome</keyword>
<keyword evidence="1" id="KW-0472">Membrane</keyword>
<gene>
    <name evidence="2" type="ORF">SAMEA1410922_00633</name>
</gene>
<evidence type="ECO:0000313" key="2">
    <source>
        <dbReference type="EMBL" id="VTU06883.1"/>
    </source>
</evidence>
<comment type="caution">
    <text evidence="2">The sequence shown here is derived from an EMBL/GenBank/DDBJ whole genome shotgun (WGS) entry which is preliminary data.</text>
</comment>
<dbReference type="EMBL" id="CABFKI010000003">
    <property type="protein sequence ID" value="VTU06883.1"/>
    <property type="molecule type" value="Genomic_DNA"/>
</dbReference>
<keyword evidence="1" id="KW-0812">Transmembrane</keyword>
<feature type="transmembrane region" description="Helical" evidence="1">
    <location>
        <begin position="211"/>
        <end position="235"/>
    </location>
</feature>
<feature type="transmembrane region" description="Helical" evidence="1">
    <location>
        <begin position="12"/>
        <end position="32"/>
    </location>
</feature>
<proteinExistence type="predicted"/>
<dbReference type="GeneID" id="86155036"/>
<keyword evidence="1" id="KW-1133">Transmembrane helix</keyword>
<protein>
    <recommendedName>
        <fullName evidence="4">Permease</fullName>
    </recommendedName>
</protein>
<sequence>MSHDETNPKLTALQAFLPLIILLGLDYFGATLNGSALLSQYSLAIFAAEILLLIVFTKGEICNGQRSRLIKANHYLGLFWIVWLIIALLQGSLSSVLLSLLGLVVVALMAWRHYLSLATGLSLLGSVLYLYMVSQQQEMALRWLCYNPISQLLLGVMLANMLLLISRNRLQGFIALLPFAMAILLALNAFYVLSILAFFPETIPVVPDMPAELPILVYFLLHIMMMAIIGFHILRKIKLDYFNLILLFFMATSLPIWLGFLVQPL</sequence>
<feature type="transmembrane region" description="Helical" evidence="1">
    <location>
        <begin position="78"/>
        <end position="108"/>
    </location>
</feature>
<evidence type="ECO:0008006" key="4">
    <source>
        <dbReference type="Google" id="ProtNLM"/>
    </source>
</evidence>
<feature type="transmembrane region" description="Helical" evidence="1">
    <location>
        <begin position="114"/>
        <end position="132"/>
    </location>
</feature>
<dbReference type="Proteomes" id="UP000308167">
    <property type="component" value="Unassembled WGS sequence"/>
</dbReference>
<reference evidence="2 3" key="1">
    <citation type="submission" date="2019-05" db="EMBL/GenBank/DDBJ databases">
        <authorList>
            <consortium name="Pathogen Informatics"/>
        </authorList>
    </citation>
    <scope>NUCLEOTIDE SEQUENCE [LARGE SCALE GENOMIC DNA]</scope>
    <source>
        <strain evidence="2 3">NM319</strain>
    </source>
</reference>
<evidence type="ECO:0000256" key="1">
    <source>
        <dbReference type="SAM" id="Phobius"/>
    </source>
</evidence>
<feature type="transmembrane region" description="Helical" evidence="1">
    <location>
        <begin position="172"/>
        <end position="199"/>
    </location>
</feature>
<feature type="transmembrane region" description="Helical" evidence="1">
    <location>
        <begin position="241"/>
        <end position="262"/>
    </location>
</feature>
<name>A0ABY6TJV1_9PAST</name>
<feature type="transmembrane region" description="Helical" evidence="1">
    <location>
        <begin position="38"/>
        <end position="57"/>
    </location>
</feature>
<accession>A0ABY6TJV1</accession>